<accession>X1VKA1</accession>
<dbReference type="AlphaFoldDB" id="X1VKA1"/>
<dbReference type="Pfam" id="PF01547">
    <property type="entry name" value="SBP_bac_1"/>
    <property type="match status" value="1"/>
</dbReference>
<dbReference type="InterPro" id="IPR006059">
    <property type="entry name" value="SBP"/>
</dbReference>
<keyword evidence="4" id="KW-1133">Transmembrane helix</keyword>
<evidence type="ECO:0000256" key="4">
    <source>
        <dbReference type="SAM" id="Phobius"/>
    </source>
</evidence>
<keyword evidence="2" id="KW-0813">Transport</keyword>
<dbReference type="Gene3D" id="3.40.190.10">
    <property type="entry name" value="Periplasmic binding protein-like II"/>
    <property type="match status" value="2"/>
</dbReference>
<name>X1VKA1_9ZZZZ</name>
<evidence type="ECO:0008006" key="6">
    <source>
        <dbReference type="Google" id="ProtNLM"/>
    </source>
</evidence>
<gene>
    <name evidence="5" type="ORF">S12H4_41681</name>
</gene>
<comment type="caution">
    <text evidence="5">The sequence shown here is derived from an EMBL/GenBank/DDBJ whole genome shotgun (WGS) entry which is preliminary data.</text>
</comment>
<keyword evidence="3" id="KW-0732">Signal</keyword>
<protein>
    <recommendedName>
        <fullName evidence="6">Extracellular solute-binding protein</fullName>
    </recommendedName>
</protein>
<evidence type="ECO:0000256" key="2">
    <source>
        <dbReference type="ARBA" id="ARBA00022448"/>
    </source>
</evidence>
<proteinExistence type="inferred from homology"/>
<evidence type="ECO:0000256" key="1">
    <source>
        <dbReference type="ARBA" id="ARBA00008520"/>
    </source>
</evidence>
<dbReference type="SUPFAM" id="SSF53850">
    <property type="entry name" value="Periplasmic binding protein-like II"/>
    <property type="match status" value="1"/>
</dbReference>
<organism evidence="5">
    <name type="scientific">marine sediment metagenome</name>
    <dbReference type="NCBI Taxonomy" id="412755"/>
    <lineage>
        <taxon>unclassified sequences</taxon>
        <taxon>metagenomes</taxon>
        <taxon>ecological metagenomes</taxon>
    </lineage>
</organism>
<comment type="similarity">
    <text evidence="1">Belongs to the bacterial solute-binding protein 1 family.</text>
</comment>
<keyword evidence="4" id="KW-0472">Membrane</keyword>
<sequence>MNYKVGIIYVSMILGIIGLFFSSGTLAQKKPSGPKPFPLPVKILMLDRIREREIKKEVSQFEKRTGIKVVMDLLGFEKLCTKSSIDLAAGTGEYDVIQIHHFDLPQFSRYLFDLSDWIKRDWEIVDVDDIHPVLRQSYMKCQEKWYGVPMDIDSMVLFYRPDILASYGYDVPNTWNQLVD</sequence>
<feature type="transmembrane region" description="Helical" evidence="4">
    <location>
        <begin position="6"/>
        <end position="27"/>
    </location>
</feature>
<reference evidence="5" key="1">
    <citation type="journal article" date="2014" name="Front. Microbiol.">
        <title>High frequency of phylogenetically diverse reductive dehalogenase-homologous genes in deep subseafloor sedimentary metagenomes.</title>
        <authorList>
            <person name="Kawai M."/>
            <person name="Futagami T."/>
            <person name="Toyoda A."/>
            <person name="Takaki Y."/>
            <person name="Nishi S."/>
            <person name="Hori S."/>
            <person name="Arai W."/>
            <person name="Tsubouchi T."/>
            <person name="Morono Y."/>
            <person name="Uchiyama I."/>
            <person name="Ito T."/>
            <person name="Fujiyama A."/>
            <person name="Inagaki F."/>
            <person name="Takami H."/>
        </authorList>
    </citation>
    <scope>NUCLEOTIDE SEQUENCE</scope>
    <source>
        <strain evidence="5">Expedition CK06-06</strain>
    </source>
</reference>
<dbReference type="EMBL" id="BARW01025426">
    <property type="protein sequence ID" value="GAJ08440.1"/>
    <property type="molecule type" value="Genomic_DNA"/>
</dbReference>
<dbReference type="InterPro" id="IPR050490">
    <property type="entry name" value="Bact_solute-bd_prot1"/>
</dbReference>
<dbReference type="PANTHER" id="PTHR43649">
    <property type="entry name" value="ARABINOSE-BINDING PROTEIN-RELATED"/>
    <property type="match status" value="1"/>
</dbReference>
<dbReference type="PANTHER" id="PTHR43649:SF34">
    <property type="entry name" value="ABC TRANSPORTER PERIPLASMIC-BINDING PROTEIN YCJN-RELATED"/>
    <property type="match status" value="1"/>
</dbReference>
<feature type="non-terminal residue" evidence="5">
    <location>
        <position position="180"/>
    </location>
</feature>
<evidence type="ECO:0000313" key="5">
    <source>
        <dbReference type="EMBL" id="GAJ08440.1"/>
    </source>
</evidence>
<evidence type="ECO:0000256" key="3">
    <source>
        <dbReference type="ARBA" id="ARBA00022729"/>
    </source>
</evidence>
<keyword evidence="4" id="KW-0812">Transmembrane</keyword>